<dbReference type="AlphaFoldDB" id="A0A7W3JQ39"/>
<dbReference type="RefSeq" id="WP_167046248.1">
    <property type="nucleotide sequence ID" value="NZ_JAAOZB010000001.1"/>
</dbReference>
<feature type="transmembrane region" description="Helical" evidence="5">
    <location>
        <begin position="294"/>
        <end position="317"/>
    </location>
</feature>
<evidence type="ECO:0000256" key="4">
    <source>
        <dbReference type="ARBA" id="ARBA00023136"/>
    </source>
</evidence>
<proteinExistence type="predicted"/>
<feature type="transmembrane region" description="Helical" evidence="5">
    <location>
        <begin position="175"/>
        <end position="196"/>
    </location>
</feature>
<evidence type="ECO:0000313" key="7">
    <source>
        <dbReference type="EMBL" id="MBA8816843.1"/>
    </source>
</evidence>
<feature type="transmembrane region" description="Helical" evidence="5">
    <location>
        <begin position="350"/>
        <end position="372"/>
    </location>
</feature>
<dbReference type="GO" id="GO:0022857">
    <property type="term" value="F:transmembrane transporter activity"/>
    <property type="evidence" value="ECO:0007669"/>
    <property type="project" value="InterPro"/>
</dbReference>
<feature type="transmembrane region" description="Helical" evidence="5">
    <location>
        <begin position="384"/>
        <end position="404"/>
    </location>
</feature>
<dbReference type="GO" id="GO:0005886">
    <property type="term" value="C:plasma membrane"/>
    <property type="evidence" value="ECO:0007669"/>
    <property type="project" value="UniProtKB-SubCell"/>
</dbReference>
<reference evidence="7 8" key="1">
    <citation type="submission" date="2020-07" db="EMBL/GenBank/DDBJ databases">
        <title>Sequencing the genomes of 1000 actinobacteria strains.</title>
        <authorList>
            <person name="Klenk H.-P."/>
        </authorList>
    </citation>
    <scope>NUCLEOTIDE SEQUENCE [LARGE SCALE GENOMIC DNA]</scope>
    <source>
        <strain evidence="7 8">DSM 27576</strain>
    </source>
</reference>
<accession>A0A7W3JQ39</accession>
<dbReference type="Gene3D" id="1.20.1250.20">
    <property type="entry name" value="MFS general substrate transporter like domains"/>
    <property type="match status" value="1"/>
</dbReference>
<feature type="transmembrane region" description="Helical" evidence="5">
    <location>
        <begin position="324"/>
        <end position="344"/>
    </location>
</feature>
<comment type="caution">
    <text evidence="7">The sequence shown here is derived from an EMBL/GenBank/DDBJ whole genome shotgun (WGS) entry which is preliminary data.</text>
</comment>
<feature type="transmembrane region" description="Helical" evidence="5">
    <location>
        <begin position="42"/>
        <end position="64"/>
    </location>
</feature>
<keyword evidence="4 5" id="KW-0472">Membrane</keyword>
<feature type="transmembrane region" description="Helical" evidence="5">
    <location>
        <begin position="114"/>
        <end position="132"/>
    </location>
</feature>
<evidence type="ECO:0000256" key="5">
    <source>
        <dbReference type="SAM" id="Phobius"/>
    </source>
</evidence>
<evidence type="ECO:0000256" key="1">
    <source>
        <dbReference type="ARBA" id="ARBA00004651"/>
    </source>
</evidence>
<keyword evidence="3 5" id="KW-1133">Transmembrane helix</keyword>
<feature type="transmembrane region" description="Helical" evidence="5">
    <location>
        <begin position="79"/>
        <end position="102"/>
    </location>
</feature>
<feature type="transmembrane region" description="Helical" evidence="5">
    <location>
        <begin position="138"/>
        <end position="163"/>
    </location>
</feature>
<dbReference type="PANTHER" id="PTHR23528:SF1">
    <property type="entry name" value="MAJOR FACILITATOR SUPERFAMILY (MFS) PROFILE DOMAIN-CONTAINING PROTEIN"/>
    <property type="match status" value="1"/>
</dbReference>
<dbReference type="PROSITE" id="PS50850">
    <property type="entry name" value="MFS"/>
    <property type="match status" value="1"/>
</dbReference>
<evidence type="ECO:0000313" key="8">
    <source>
        <dbReference type="Proteomes" id="UP000526083"/>
    </source>
</evidence>
<keyword evidence="8" id="KW-1185">Reference proteome</keyword>
<organism evidence="7 8">
    <name type="scientific">Microbacterium halimionae</name>
    <dbReference type="NCBI Taxonomy" id="1526413"/>
    <lineage>
        <taxon>Bacteria</taxon>
        <taxon>Bacillati</taxon>
        <taxon>Actinomycetota</taxon>
        <taxon>Actinomycetes</taxon>
        <taxon>Micrococcales</taxon>
        <taxon>Microbacteriaceae</taxon>
        <taxon>Microbacterium</taxon>
    </lineage>
</organism>
<feature type="transmembrane region" description="Helical" evidence="5">
    <location>
        <begin position="424"/>
        <end position="444"/>
    </location>
</feature>
<comment type="subcellular location">
    <subcellularLocation>
        <location evidence="1">Cell membrane</location>
        <topology evidence="1">Multi-pass membrane protein</topology>
    </subcellularLocation>
</comment>
<dbReference type="Proteomes" id="UP000526083">
    <property type="component" value="Unassembled WGS sequence"/>
</dbReference>
<gene>
    <name evidence="7" type="ORF">FHX48_001936</name>
</gene>
<dbReference type="PANTHER" id="PTHR23528">
    <property type="match status" value="1"/>
</dbReference>
<dbReference type="EMBL" id="JACGWY010000003">
    <property type="protein sequence ID" value="MBA8816843.1"/>
    <property type="molecule type" value="Genomic_DNA"/>
</dbReference>
<protein>
    <submittedName>
        <fullName evidence="7">MFS family permease</fullName>
    </submittedName>
</protein>
<evidence type="ECO:0000256" key="3">
    <source>
        <dbReference type="ARBA" id="ARBA00022989"/>
    </source>
</evidence>
<dbReference type="InterPro" id="IPR036259">
    <property type="entry name" value="MFS_trans_sf"/>
</dbReference>
<keyword evidence="2 5" id="KW-0812">Transmembrane</keyword>
<evidence type="ECO:0000259" key="6">
    <source>
        <dbReference type="PROSITE" id="PS50850"/>
    </source>
</evidence>
<dbReference type="Pfam" id="PF07690">
    <property type="entry name" value="MFS_1"/>
    <property type="match status" value="1"/>
</dbReference>
<feature type="domain" description="Major facilitator superfamily (MFS) profile" evidence="6">
    <location>
        <begin position="35"/>
        <end position="446"/>
    </location>
</feature>
<dbReference type="InterPro" id="IPR020846">
    <property type="entry name" value="MFS_dom"/>
</dbReference>
<dbReference type="InterPro" id="IPR011701">
    <property type="entry name" value="MFS"/>
</dbReference>
<feature type="transmembrane region" description="Helical" evidence="5">
    <location>
        <begin position="264"/>
        <end position="282"/>
    </location>
</feature>
<dbReference type="SUPFAM" id="SSF103473">
    <property type="entry name" value="MFS general substrate transporter"/>
    <property type="match status" value="1"/>
</dbReference>
<evidence type="ECO:0000256" key="2">
    <source>
        <dbReference type="ARBA" id="ARBA00022692"/>
    </source>
</evidence>
<name>A0A7W3JQ39_9MICO</name>
<sequence>MKSTRDETLLCEQLLIWSVLDTQRSLEDGSSRRPGLQGIRHVFFLTAVNFATLGSLTAPVIIGLPRRIADLVPADEHTAALAVILAVGALSAVVANPLFGYLSDRTRGPFGRRHPWIVFGALGGAVASVVLVQAQSLYILTAAWVAMQLLYNATFAAVTALLADTVPDQQRPAAAGVFSAAAYLGTIPVLALAAFFPDHLGIITLVMPAVAIFAAVATVIWVREPAAFVGTAFAGTAARASANPPRAFSLRDAPGFAQVWLQRLFAQTSMALLLAFTLYFVVDRMNTTEVDATPITSANTALGGAAVVIAATVAGFWAARRSNYFPFLAFAIGGLAGAAILRAFATDSVLLWVSAAIGGLAIGTFTAVDLALALRTIPRAKAGTYLGVLNITETVPQIVVPLAAVPLLTIGGADPFSGGADNYFALYLSAAVMALIAACFLPAVRRIAARTAAQQDAISQRPTSQRG</sequence>
<feature type="transmembrane region" description="Helical" evidence="5">
    <location>
        <begin position="202"/>
        <end position="222"/>
    </location>
</feature>